<feature type="transmembrane region" description="Helical" evidence="10">
    <location>
        <begin position="80"/>
        <end position="100"/>
    </location>
</feature>
<comment type="subcellular location">
    <subcellularLocation>
        <location evidence="10">Cell membrane</location>
        <topology evidence="10">Multi-pass membrane protein</topology>
    </subcellularLocation>
</comment>
<keyword evidence="8 10" id="KW-0594">Phospholipid biosynthesis</keyword>
<evidence type="ECO:0000256" key="8">
    <source>
        <dbReference type="ARBA" id="ARBA00023209"/>
    </source>
</evidence>
<comment type="catalytic activity">
    <reaction evidence="10">
        <text>an acyl phosphate + sn-glycerol 3-phosphate = a 1-acyl-sn-glycero-3-phosphate + phosphate</text>
        <dbReference type="Rhea" id="RHEA:34075"/>
        <dbReference type="ChEBI" id="CHEBI:43474"/>
        <dbReference type="ChEBI" id="CHEBI:57597"/>
        <dbReference type="ChEBI" id="CHEBI:57970"/>
        <dbReference type="ChEBI" id="CHEBI:59918"/>
        <dbReference type="EC" id="2.3.1.275"/>
    </reaction>
</comment>
<dbReference type="PANTHER" id="PTHR30309:SF0">
    <property type="entry name" value="GLYCEROL-3-PHOSPHATE ACYLTRANSFERASE-RELATED"/>
    <property type="match status" value="1"/>
</dbReference>
<dbReference type="EC" id="2.3.1.275" evidence="10"/>
<evidence type="ECO:0000313" key="11">
    <source>
        <dbReference type="EMBL" id="KIL44114.1"/>
    </source>
</evidence>
<evidence type="ECO:0000256" key="1">
    <source>
        <dbReference type="ARBA" id="ARBA00022475"/>
    </source>
</evidence>
<comment type="similarity">
    <text evidence="10">Belongs to the PlsY family.</text>
</comment>
<evidence type="ECO:0000256" key="7">
    <source>
        <dbReference type="ARBA" id="ARBA00023136"/>
    </source>
</evidence>
<feature type="transmembrane region" description="Helical" evidence="10">
    <location>
        <begin position="112"/>
        <end position="137"/>
    </location>
</feature>
<keyword evidence="3 10" id="KW-0808">Transferase</keyword>
<dbReference type="GO" id="GO:0043772">
    <property type="term" value="F:acyl-phosphate glycerol-3-phosphate acyltransferase activity"/>
    <property type="evidence" value="ECO:0007669"/>
    <property type="project" value="UniProtKB-UniRule"/>
</dbReference>
<dbReference type="PATRIC" id="fig|889306.3.peg.3092"/>
<gene>
    <name evidence="10" type="primary">plsY</name>
    <name evidence="11" type="ORF">KP78_30780</name>
</gene>
<keyword evidence="7 10" id="KW-0472">Membrane</keyword>
<evidence type="ECO:0000256" key="9">
    <source>
        <dbReference type="ARBA" id="ARBA00023264"/>
    </source>
</evidence>
<keyword evidence="1 10" id="KW-1003">Cell membrane</keyword>
<keyword evidence="4 10" id="KW-0812">Transmembrane</keyword>
<dbReference type="SMART" id="SM01207">
    <property type="entry name" value="G3P_acyltransf"/>
    <property type="match status" value="1"/>
</dbReference>
<keyword evidence="5 10" id="KW-1133">Transmembrane helix</keyword>
<keyword evidence="11" id="KW-0012">Acyltransferase</keyword>
<dbReference type="STRING" id="889306.KP78_30780"/>
<proteinExistence type="inferred from homology"/>
<comment type="caution">
    <text evidence="11">The sequence shown here is derived from an EMBL/GenBank/DDBJ whole genome shotgun (WGS) entry which is preliminary data.</text>
</comment>
<dbReference type="GO" id="GO:0005886">
    <property type="term" value="C:plasma membrane"/>
    <property type="evidence" value="ECO:0007669"/>
    <property type="project" value="UniProtKB-SubCell"/>
</dbReference>
<evidence type="ECO:0000256" key="2">
    <source>
        <dbReference type="ARBA" id="ARBA00022516"/>
    </source>
</evidence>
<name>A0A0C2RQV0_9BACL</name>
<keyword evidence="6 10" id="KW-0443">Lipid metabolism</keyword>
<evidence type="ECO:0000256" key="4">
    <source>
        <dbReference type="ARBA" id="ARBA00022692"/>
    </source>
</evidence>
<evidence type="ECO:0000256" key="3">
    <source>
        <dbReference type="ARBA" id="ARBA00022679"/>
    </source>
</evidence>
<keyword evidence="9 10" id="KW-1208">Phospholipid metabolism</keyword>
<evidence type="ECO:0000256" key="5">
    <source>
        <dbReference type="ARBA" id="ARBA00022989"/>
    </source>
</evidence>
<dbReference type="PANTHER" id="PTHR30309">
    <property type="entry name" value="INNER MEMBRANE PROTEIN YGIH"/>
    <property type="match status" value="1"/>
</dbReference>
<dbReference type="Pfam" id="PF02660">
    <property type="entry name" value="G3P_acyltransf"/>
    <property type="match status" value="1"/>
</dbReference>
<protein>
    <recommendedName>
        <fullName evidence="10">Glycerol-3-phosphate acyltransferase</fullName>
    </recommendedName>
    <alternativeName>
        <fullName evidence="10">Acyl-PO4 G3P acyltransferase</fullName>
    </alternativeName>
    <alternativeName>
        <fullName evidence="10">Acyl-phosphate--glycerol-3-phosphate acyltransferase</fullName>
    </alternativeName>
    <alternativeName>
        <fullName evidence="10">G3P acyltransferase</fullName>
        <shortName evidence="10">GPAT</shortName>
        <ecNumber evidence="10">2.3.1.275</ecNumber>
    </alternativeName>
    <alternativeName>
        <fullName evidence="10">Lysophosphatidic acid synthase</fullName>
        <shortName evidence="10">LPA synthase</shortName>
    </alternativeName>
</protein>
<keyword evidence="2 10" id="KW-0444">Lipid biosynthesis</keyword>
<evidence type="ECO:0000256" key="10">
    <source>
        <dbReference type="HAMAP-Rule" id="MF_01043"/>
    </source>
</evidence>
<dbReference type="RefSeq" id="WP_041090032.1">
    <property type="nucleotide sequence ID" value="NZ_JXRP01000019.1"/>
</dbReference>
<dbReference type="HAMAP" id="MF_01043">
    <property type="entry name" value="PlsY"/>
    <property type="match status" value="1"/>
</dbReference>
<dbReference type="AlphaFoldDB" id="A0A0C2RQV0"/>
<feature type="transmembrane region" description="Helical" evidence="10">
    <location>
        <begin position="143"/>
        <end position="176"/>
    </location>
</feature>
<dbReference type="Proteomes" id="UP000031938">
    <property type="component" value="Unassembled WGS sequence"/>
</dbReference>
<dbReference type="InterPro" id="IPR003811">
    <property type="entry name" value="G3P_acylTferase_PlsY"/>
</dbReference>
<feature type="transmembrane region" description="Helical" evidence="10">
    <location>
        <begin position="51"/>
        <end position="74"/>
    </location>
</feature>
<evidence type="ECO:0000256" key="6">
    <source>
        <dbReference type="ARBA" id="ARBA00023098"/>
    </source>
</evidence>
<dbReference type="OrthoDB" id="9777124at2"/>
<comment type="subunit">
    <text evidence="10">Probably interacts with PlsX.</text>
</comment>
<dbReference type="EMBL" id="JXRP01000019">
    <property type="protein sequence ID" value="KIL44114.1"/>
    <property type="molecule type" value="Genomic_DNA"/>
</dbReference>
<dbReference type="GO" id="GO:0008654">
    <property type="term" value="P:phospholipid biosynthetic process"/>
    <property type="evidence" value="ECO:0007669"/>
    <property type="project" value="UniProtKB-UniRule"/>
</dbReference>
<organism evidence="11 12">
    <name type="scientific">Jeotgalibacillus soli</name>
    <dbReference type="NCBI Taxonomy" id="889306"/>
    <lineage>
        <taxon>Bacteria</taxon>
        <taxon>Bacillati</taxon>
        <taxon>Bacillota</taxon>
        <taxon>Bacilli</taxon>
        <taxon>Bacillales</taxon>
        <taxon>Caryophanaceae</taxon>
        <taxon>Jeotgalibacillus</taxon>
    </lineage>
</organism>
<comment type="function">
    <text evidence="10">Catalyzes the transfer of an acyl group from acyl-phosphate (acyl-PO(4)) to glycerol-3-phosphate (G3P) to form lysophosphatidic acid (LPA). This enzyme utilizes acyl-phosphate as fatty acyl donor, but not acyl-CoA or acyl-ACP.</text>
</comment>
<comment type="pathway">
    <text evidence="10">Lipid metabolism; phospholipid metabolism.</text>
</comment>
<accession>A0A0C2RQV0</accession>
<evidence type="ECO:0000313" key="12">
    <source>
        <dbReference type="Proteomes" id="UP000031938"/>
    </source>
</evidence>
<dbReference type="UniPathway" id="UPA00085"/>
<sequence length="208" mass="22771">MSWLIVALIGYGIGCLHGSHLVGSFKRINLKETGVKNAGASNATIVLGWKYGLIVAFIDVFKGTISLIIVHLLVGSTVSISILLALLYVNALFVIIGHNFPMQMRFRGGKGTASLAGVTLAIDWRIALISIGLLFVITYFSDYLIIGVSVMYASFTATTILFDMGWIPVVITIILWSISSWKHIENFQRLRNGNETTLSSLLHKKKAV</sequence>
<keyword evidence="12" id="KW-1185">Reference proteome</keyword>
<reference evidence="11 12" key="1">
    <citation type="submission" date="2015-01" db="EMBL/GenBank/DDBJ databases">
        <title>Genome sequencing of Jeotgalibacillus soli.</title>
        <authorList>
            <person name="Goh K.M."/>
            <person name="Chan K.-G."/>
            <person name="Yaakop A.S."/>
            <person name="Ee R."/>
            <person name="Gan H.M."/>
            <person name="Chan C.S."/>
        </authorList>
    </citation>
    <scope>NUCLEOTIDE SEQUENCE [LARGE SCALE GENOMIC DNA]</scope>
    <source>
        <strain evidence="11 12">P9</strain>
    </source>
</reference>